<organism evidence="2 3">
    <name type="scientific">Emiliania huxleyi (strain CCMP1516)</name>
    <dbReference type="NCBI Taxonomy" id="280463"/>
    <lineage>
        <taxon>Eukaryota</taxon>
        <taxon>Haptista</taxon>
        <taxon>Haptophyta</taxon>
        <taxon>Prymnesiophyceae</taxon>
        <taxon>Isochrysidales</taxon>
        <taxon>Noelaerhabdaceae</taxon>
        <taxon>Emiliania</taxon>
    </lineage>
</organism>
<reference evidence="2" key="2">
    <citation type="submission" date="2024-10" db="UniProtKB">
        <authorList>
            <consortium name="EnsemblProtists"/>
        </authorList>
    </citation>
    <scope>IDENTIFICATION</scope>
</reference>
<dbReference type="GeneID" id="17254652"/>
<sequence>MGGNNTDPSTSAPSLCRVERKWPHSLTTTRWTAPTNVTRSALSASASEKDFDEGGSGVYSPKPHGVDSKPPPAHSCSREDRQVTGSAVAEEGRAAKEGHRRNACPRPGPPAAHLEDGWVGGVPRVCPALRATRGCLRV</sequence>
<keyword evidence="3" id="KW-1185">Reference proteome</keyword>
<evidence type="ECO:0000313" key="3">
    <source>
        <dbReference type="Proteomes" id="UP000013827"/>
    </source>
</evidence>
<feature type="compositionally biased region" description="Polar residues" evidence="1">
    <location>
        <begin position="25"/>
        <end position="46"/>
    </location>
</feature>
<reference evidence="3" key="1">
    <citation type="journal article" date="2013" name="Nature">
        <title>Pan genome of the phytoplankton Emiliania underpins its global distribution.</title>
        <authorList>
            <person name="Read B.A."/>
            <person name="Kegel J."/>
            <person name="Klute M.J."/>
            <person name="Kuo A."/>
            <person name="Lefebvre S.C."/>
            <person name="Maumus F."/>
            <person name="Mayer C."/>
            <person name="Miller J."/>
            <person name="Monier A."/>
            <person name="Salamov A."/>
            <person name="Young J."/>
            <person name="Aguilar M."/>
            <person name="Claverie J.M."/>
            <person name="Frickenhaus S."/>
            <person name="Gonzalez K."/>
            <person name="Herman E.K."/>
            <person name="Lin Y.C."/>
            <person name="Napier J."/>
            <person name="Ogata H."/>
            <person name="Sarno A.F."/>
            <person name="Shmutz J."/>
            <person name="Schroeder D."/>
            <person name="de Vargas C."/>
            <person name="Verret F."/>
            <person name="von Dassow P."/>
            <person name="Valentin K."/>
            <person name="Van de Peer Y."/>
            <person name="Wheeler G."/>
            <person name="Dacks J.B."/>
            <person name="Delwiche C.F."/>
            <person name="Dyhrman S.T."/>
            <person name="Glockner G."/>
            <person name="John U."/>
            <person name="Richards T."/>
            <person name="Worden A.Z."/>
            <person name="Zhang X."/>
            <person name="Grigoriev I.V."/>
            <person name="Allen A.E."/>
            <person name="Bidle K."/>
            <person name="Borodovsky M."/>
            <person name="Bowler C."/>
            <person name="Brownlee C."/>
            <person name="Cock J.M."/>
            <person name="Elias M."/>
            <person name="Gladyshev V.N."/>
            <person name="Groth M."/>
            <person name="Guda C."/>
            <person name="Hadaegh A."/>
            <person name="Iglesias-Rodriguez M.D."/>
            <person name="Jenkins J."/>
            <person name="Jones B.M."/>
            <person name="Lawson T."/>
            <person name="Leese F."/>
            <person name="Lindquist E."/>
            <person name="Lobanov A."/>
            <person name="Lomsadze A."/>
            <person name="Malik S.B."/>
            <person name="Marsh M.E."/>
            <person name="Mackinder L."/>
            <person name="Mock T."/>
            <person name="Mueller-Roeber B."/>
            <person name="Pagarete A."/>
            <person name="Parker M."/>
            <person name="Probert I."/>
            <person name="Quesneville H."/>
            <person name="Raines C."/>
            <person name="Rensing S.A."/>
            <person name="Riano-Pachon D.M."/>
            <person name="Richier S."/>
            <person name="Rokitta S."/>
            <person name="Shiraiwa Y."/>
            <person name="Soanes D.M."/>
            <person name="van der Giezen M."/>
            <person name="Wahlund T.M."/>
            <person name="Williams B."/>
            <person name="Wilson W."/>
            <person name="Wolfe G."/>
            <person name="Wurch L.L."/>
        </authorList>
    </citation>
    <scope>NUCLEOTIDE SEQUENCE</scope>
</reference>
<name>A0A0D3IB65_EMIH1</name>
<protein>
    <submittedName>
        <fullName evidence="2">Uncharacterized protein</fullName>
    </submittedName>
</protein>
<dbReference type="RefSeq" id="XP_005760929.1">
    <property type="nucleotide sequence ID" value="XM_005760872.1"/>
</dbReference>
<dbReference type="PaxDb" id="2903-EOD08500"/>
<dbReference type="AlphaFoldDB" id="A0A0D3IB65"/>
<dbReference type="HOGENOM" id="CLU_1860535_0_0_1"/>
<dbReference type="KEGG" id="ehx:EMIHUDRAFT_374423"/>
<feature type="region of interest" description="Disordered" evidence="1">
    <location>
        <begin position="1"/>
        <end position="115"/>
    </location>
</feature>
<dbReference type="EnsemblProtists" id="EOD08500">
    <property type="protein sequence ID" value="EOD08500"/>
    <property type="gene ID" value="EMIHUDRAFT_374423"/>
</dbReference>
<evidence type="ECO:0000256" key="1">
    <source>
        <dbReference type="SAM" id="MobiDB-lite"/>
    </source>
</evidence>
<proteinExistence type="predicted"/>
<evidence type="ECO:0000313" key="2">
    <source>
        <dbReference type="EnsemblProtists" id="EOD08500"/>
    </source>
</evidence>
<dbReference type="Proteomes" id="UP000013827">
    <property type="component" value="Unassembled WGS sequence"/>
</dbReference>
<feature type="compositionally biased region" description="Polar residues" evidence="1">
    <location>
        <begin position="1"/>
        <end position="13"/>
    </location>
</feature>
<accession>A0A0D3IB65</accession>